<keyword evidence="4" id="KW-1185">Reference proteome</keyword>
<dbReference type="Gene3D" id="3.40.710.10">
    <property type="entry name" value="DD-peptidase/beta-lactamase superfamily"/>
    <property type="match status" value="1"/>
</dbReference>
<dbReference type="PANTHER" id="PTHR46825">
    <property type="entry name" value="D-ALANYL-D-ALANINE-CARBOXYPEPTIDASE/ENDOPEPTIDASE AMPH"/>
    <property type="match status" value="1"/>
</dbReference>
<feature type="signal peptide" evidence="1">
    <location>
        <begin position="1"/>
        <end position="22"/>
    </location>
</feature>
<organism evidence="3 4">
    <name type="scientific">Succiniclasticum ruminis</name>
    <dbReference type="NCBI Taxonomy" id="40841"/>
    <lineage>
        <taxon>Bacteria</taxon>
        <taxon>Bacillati</taxon>
        <taxon>Bacillota</taxon>
        <taxon>Negativicutes</taxon>
        <taxon>Acidaminococcales</taxon>
        <taxon>Acidaminococcaceae</taxon>
        <taxon>Succiniclasticum</taxon>
    </lineage>
</organism>
<accession>A0A1G6JAL0</accession>
<name>A0A1G6JAL0_9FIRM</name>
<evidence type="ECO:0000259" key="2">
    <source>
        <dbReference type="Pfam" id="PF00144"/>
    </source>
</evidence>
<feature type="chain" id="PRO_5011539994" evidence="1">
    <location>
        <begin position="23"/>
        <end position="458"/>
    </location>
</feature>
<dbReference type="Pfam" id="PF00144">
    <property type="entry name" value="Beta-lactamase"/>
    <property type="match status" value="1"/>
</dbReference>
<dbReference type="EMBL" id="FMYW01000003">
    <property type="protein sequence ID" value="SDC15761.1"/>
    <property type="molecule type" value="Genomic_DNA"/>
</dbReference>
<dbReference type="InterPro" id="IPR050491">
    <property type="entry name" value="AmpC-like"/>
</dbReference>
<dbReference type="OrthoDB" id="9797709at2"/>
<sequence>MLRKLSFLLAAALLLMVNVCFATGNGEKQKLHEELTQMIGDTGTKVPGMGVIVYKDGKEVFSDFLGSAIVDSKNPQNNRPFTRQSRFRVASVSKMFTVFTLMQLQEQGKLDLDADVSQYLGFRLRNPNYPEKPITVRMLASHTSSLRDGKVYSIPPQVSIQEFFKPEGKFYENGDHFAPKGEEPGKYFAYCNLNYGVLGTIIEKITGERFDKYQKKHILRQLDIKADYLPGNFRKKEFAKLGAVYQKKDASGKWDENGPWRATQDGYPEGQPKKDTIALQNPYQEDYQDTYSLKGYVPGTNATVFSPAGGLRISCEELSHVLSMLAENGTYRGKRVLSPKSVQAMMSRVWVYDKAAKNGKTYGGTILSYGLGLYQMDGNSTARFCKDREIDLVGHTGEAFGLLSMLCLRPNTKDGFLYIMNGEAVEEDEDERSSGIFSNNYIWEERLGDAICRHTLNK</sequence>
<evidence type="ECO:0000313" key="3">
    <source>
        <dbReference type="EMBL" id="SDC15761.1"/>
    </source>
</evidence>
<proteinExistence type="predicted"/>
<reference evidence="4" key="1">
    <citation type="submission" date="2016-10" db="EMBL/GenBank/DDBJ databases">
        <authorList>
            <person name="Varghese N."/>
            <person name="Submissions S."/>
        </authorList>
    </citation>
    <scope>NUCLEOTIDE SEQUENCE [LARGE SCALE GENOMIC DNA]</scope>
    <source>
        <strain evidence="4">DSM 11005</strain>
    </source>
</reference>
<protein>
    <submittedName>
        <fullName evidence="3">CubicO group peptidase, beta-lactamase class C family</fullName>
    </submittedName>
</protein>
<evidence type="ECO:0000313" key="4">
    <source>
        <dbReference type="Proteomes" id="UP000198943"/>
    </source>
</evidence>
<gene>
    <name evidence="3" type="ORF">SAMN04487864_10331</name>
</gene>
<dbReference type="PANTHER" id="PTHR46825:SF9">
    <property type="entry name" value="BETA-LACTAMASE-RELATED DOMAIN-CONTAINING PROTEIN"/>
    <property type="match status" value="1"/>
</dbReference>
<dbReference type="SUPFAM" id="SSF56601">
    <property type="entry name" value="beta-lactamase/transpeptidase-like"/>
    <property type="match status" value="1"/>
</dbReference>
<dbReference type="Proteomes" id="UP000198943">
    <property type="component" value="Unassembled WGS sequence"/>
</dbReference>
<dbReference type="AlphaFoldDB" id="A0A1G6JAL0"/>
<dbReference type="InterPro" id="IPR012338">
    <property type="entry name" value="Beta-lactam/transpept-like"/>
</dbReference>
<dbReference type="InterPro" id="IPR001466">
    <property type="entry name" value="Beta-lactam-related"/>
</dbReference>
<feature type="domain" description="Beta-lactamase-related" evidence="2">
    <location>
        <begin position="44"/>
        <end position="432"/>
    </location>
</feature>
<evidence type="ECO:0000256" key="1">
    <source>
        <dbReference type="SAM" id="SignalP"/>
    </source>
</evidence>
<keyword evidence="1" id="KW-0732">Signal</keyword>